<accession>K6YTC3</accession>
<reference evidence="4" key="1">
    <citation type="journal article" date="2014" name="Environ. Microbiol.">
        <title>Comparative genomics of the marine bacterial genus Glaciecola reveals the high degree of genomic diversity and genomic characteristic for cold adaptation.</title>
        <authorList>
            <person name="Qin Q.L."/>
            <person name="Xie B.B."/>
            <person name="Yu Y."/>
            <person name="Shu Y.L."/>
            <person name="Rong J.C."/>
            <person name="Zhang Y.J."/>
            <person name="Zhao D.L."/>
            <person name="Chen X.L."/>
            <person name="Zhang X.Y."/>
            <person name="Chen B."/>
            <person name="Zhou B.C."/>
            <person name="Zhang Y.Z."/>
        </authorList>
    </citation>
    <scope>NUCLEOTIDE SEQUENCE [LARGE SCALE GENOMIC DNA]</scope>
    <source>
        <strain evidence="4">ACAM 615</strain>
    </source>
</reference>
<feature type="domain" description="AMP-binding enzyme C-terminal" evidence="2">
    <location>
        <begin position="432"/>
        <end position="509"/>
    </location>
</feature>
<dbReference type="RefSeq" id="WP_006008551.1">
    <property type="nucleotide sequence ID" value="NZ_AUAV01000022.1"/>
</dbReference>
<name>K6YTC3_9ALTE</name>
<dbReference type="OrthoDB" id="9757559at2"/>
<dbReference type="Pfam" id="PF00501">
    <property type="entry name" value="AMP-binding"/>
    <property type="match status" value="1"/>
</dbReference>
<dbReference type="PANTHER" id="PTHR43767">
    <property type="entry name" value="LONG-CHAIN-FATTY-ACID--COA LIGASE"/>
    <property type="match status" value="1"/>
</dbReference>
<organism evidence="3 4">
    <name type="scientific">Brumicola pallidula DSM 14239 = ACAM 615</name>
    <dbReference type="NCBI Taxonomy" id="1121922"/>
    <lineage>
        <taxon>Bacteria</taxon>
        <taxon>Pseudomonadati</taxon>
        <taxon>Pseudomonadota</taxon>
        <taxon>Gammaproteobacteria</taxon>
        <taxon>Alteromonadales</taxon>
        <taxon>Alteromonadaceae</taxon>
        <taxon>Brumicola</taxon>
    </lineage>
</organism>
<comment type="caution">
    <text evidence="3">The sequence shown here is derived from an EMBL/GenBank/DDBJ whole genome shotgun (WGS) entry which is preliminary data.</text>
</comment>
<dbReference type="InterPro" id="IPR050237">
    <property type="entry name" value="ATP-dep_AMP-bd_enzyme"/>
</dbReference>
<protein>
    <submittedName>
        <fullName evidence="3">Acyl-CoA ligase</fullName>
    </submittedName>
</protein>
<evidence type="ECO:0000259" key="1">
    <source>
        <dbReference type="Pfam" id="PF00501"/>
    </source>
</evidence>
<dbReference type="InterPro" id="IPR020845">
    <property type="entry name" value="AMP-binding_CS"/>
</dbReference>
<dbReference type="PANTHER" id="PTHR43767:SF10">
    <property type="entry name" value="SURFACTIN SYNTHASE SUBUNIT 1"/>
    <property type="match status" value="1"/>
</dbReference>
<dbReference type="InterPro" id="IPR045851">
    <property type="entry name" value="AMP-bd_C_sf"/>
</dbReference>
<dbReference type="STRING" id="1121922.GCA_000428905_03477"/>
<evidence type="ECO:0000313" key="4">
    <source>
        <dbReference type="Proteomes" id="UP000006251"/>
    </source>
</evidence>
<evidence type="ECO:0000313" key="3">
    <source>
        <dbReference type="EMBL" id="GAC27216.1"/>
    </source>
</evidence>
<dbReference type="GO" id="GO:0016877">
    <property type="term" value="F:ligase activity, forming carbon-sulfur bonds"/>
    <property type="evidence" value="ECO:0007669"/>
    <property type="project" value="UniProtKB-ARBA"/>
</dbReference>
<keyword evidence="4" id="KW-1185">Reference proteome</keyword>
<dbReference type="Gene3D" id="3.40.50.12780">
    <property type="entry name" value="N-terminal domain of ligase-like"/>
    <property type="match status" value="1"/>
</dbReference>
<keyword evidence="3" id="KW-0436">Ligase</keyword>
<dbReference type="InterPro" id="IPR042099">
    <property type="entry name" value="ANL_N_sf"/>
</dbReference>
<evidence type="ECO:0000259" key="2">
    <source>
        <dbReference type="Pfam" id="PF13193"/>
    </source>
</evidence>
<dbReference type="Proteomes" id="UP000006251">
    <property type="component" value="Unassembled WGS sequence"/>
</dbReference>
<dbReference type="NCBIfam" id="TIGR03098">
    <property type="entry name" value="ligase_PEP_1"/>
    <property type="match status" value="1"/>
</dbReference>
<proteinExistence type="predicted"/>
<dbReference type="Gene3D" id="3.30.300.30">
    <property type="match status" value="1"/>
</dbReference>
<dbReference type="AlphaFoldDB" id="K6YTC3"/>
<dbReference type="InterPro" id="IPR000873">
    <property type="entry name" value="AMP-dep_synth/lig_dom"/>
</dbReference>
<sequence length="533" mass="59280">MIKTIHQLVKVQAEIRPYCPAIGEKKRWLTYAHLNEEIETLARSFLSLGLNQSERVAVFLPKCFESVISIFATSAAGGIFVPINPVLKSPQVGHILSDCSATILITSKARYEILKSVLPVAIKYIVLTDDTDEYVSSSTVLSWFQLHTLALRDSSLPDILESDTAAIFYTSGSSGPAKGVTLTQRNLILGAQSVAQYLDSSSSDRLLLALPISFDYGFSQLTISFLSGGSCYLFDYLFAAELIRVVQQELITGLALVPTAWNQLANLEWPKEASQNLRYITNSGGSLSEETLKKLVREMPNVKPFLMYGLTESFRSCFLPPEQALKRPKSIGKAIPNAKIFIINANGEECEPYEQGELVHAGPLVAQGYWANQEMTDYRFKPSPNRINEVPSEQLAVWSGDIVTKDKEGFMYFVGRNDDMIKTTGYRVSPQEIESVIDKHDSVVDIVAFGVPHTNLGQGIVALIAVKPGLQVNDLLLSIRRFCGLHLPTYMSPHYIDFCIEIPRNPNGKHNKTALKEKYQNIFQEISSNLELQ</sequence>
<dbReference type="InterPro" id="IPR017529">
    <property type="entry name" value="AcylCoA_ligase_PEP_1"/>
</dbReference>
<feature type="domain" description="AMP-dependent synthetase/ligase" evidence="1">
    <location>
        <begin position="12"/>
        <end position="370"/>
    </location>
</feature>
<dbReference type="PROSITE" id="PS00455">
    <property type="entry name" value="AMP_BINDING"/>
    <property type="match status" value="1"/>
</dbReference>
<dbReference type="EMBL" id="BAEQ01000007">
    <property type="protein sequence ID" value="GAC27216.1"/>
    <property type="molecule type" value="Genomic_DNA"/>
</dbReference>
<gene>
    <name evidence="3" type="ORF">GPAL_0336</name>
</gene>
<dbReference type="InterPro" id="IPR025110">
    <property type="entry name" value="AMP-bd_C"/>
</dbReference>
<dbReference type="Pfam" id="PF13193">
    <property type="entry name" value="AMP-binding_C"/>
    <property type="match status" value="1"/>
</dbReference>
<dbReference type="SUPFAM" id="SSF56801">
    <property type="entry name" value="Acetyl-CoA synthetase-like"/>
    <property type="match status" value="1"/>
</dbReference>